<dbReference type="GO" id="GO:0032259">
    <property type="term" value="P:methylation"/>
    <property type="evidence" value="ECO:0007669"/>
    <property type="project" value="UniProtKB-KW"/>
</dbReference>
<dbReference type="EMBL" id="QQBB01000001">
    <property type="protein sequence ID" value="RDI61865.1"/>
    <property type="molecule type" value="Genomic_DNA"/>
</dbReference>
<sequence>MIEGLSHITLITCDLDRMSAIVTQVLDGREVYSSGDDTFSVAREKFFLVGGHWVAVMEGESLTTRTYNHIAFKIPPGTVEEYRRRAEALGLDIRESRPRVEGEGESLYFYDHDNHLFELHTGTLEERLERYRRGRLPERPMTTREQALRDLRRTLTEAGFETAGLDARLLLIAALGISPTDLITRPDAALSPAEAGRLAEFARRRLAHEPVARIVGEREFWGLPFRLSPETLVPRPDTETVIETALALIPDRQAPLTMADFGTGSGCILTALLHELPSARGLGIDRSLDALWTARLNAYMNGVGDRSLFVASDWASAVRGPFDLVASNPPYIASPEIPGLDREVREHDPLLALDGGPDGLDAYRILLSEAGRLLKPGGLMVLEIGYDQAEALRHLARDRGLEVLRVAHDLSGNPRCVALARP</sequence>
<accession>A0A370HU39</accession>
<evidence type="ECO:0000259" key="6">
    <source>
        <dbReference type="PROSITE" id="PS51819"/>
    </source>
</evidence>
<keyword evidence="8" id="KW-1185">Reference proteome</keyword>
<dbReference type="NCBIfam" id="TIGR03534">
    <property type="entry name" value="RF_mod_PrmC"/>
    <property type="match status" value="1"/>
</dbReference>
<feature type="binding site" evidence="5">
    <location>
        <begin position="262"/>
        <end position="266"/>
    </location>
    <ligand>
        <name>S-adenosyl-L-methionine</name>
        <dbReference type="ChEBI" id="CHEBI:59789"/>
    </ligand>
</feature>
<dbReference type="InterPro" id="IPR029063">
    <property type="entry name" value="SAM-dependent_MTases_sf"/>
</dbReference>
<evidence type="ECO:0000256" key="3">
    <source>
        <dbReference type="ARBA" id="ARBA00022691"/>
    </source>
</evidence>
<dbReference type="AlphaFoldDB" id="A0A370HU39"/>
<evidence type="ECO:0000313" key="7">
    <source>
        <dbReference type="EMBL" id="RDI61865.1"/>
    </source>
</evidence>
<evidence type="ECO:0000256" key="5">
    <source>
        <dbReference type="HAMAP-Rule" id="MF_02126"/>
    </source>
</evidence>
<dbReference type="InterPro" id="IPR004360">
    <property type="entry name" value="Glyas_Fos-R_dOase_dom"/>
</dbReference>
<dbReference type="InterPro" id="IPR002052">
    <property type="entry name" value="DNA_methylase_N6_adenine_CS"/>
</dbReference>
<organism evidence="7 8">
    <name type="scientific">Microvirga subterranea</name>
    <dbReference type="NCBI Taxonomy" id="186651"/>
    <lineage>
        <taxon>Bacteria</taxon>
        <taxon>Pseudomonadati</taxon>
        <taxon>Pseudomonadota</taxon>
        <taxon>Alphaproteobacteria</taxon>
        <taxon>Hyphomicrobiales</taxon>
        <taxon>Methylobacteriaceae</taxon>
        <taxon>Microvirga</taxon>
    </lineage>
</organism>
<dbReference type="InterPro" id="IPR037434">
    <property type="entry name" value="FosX"/>
</dbReference>
<dbReference type="CDD" id="cd08364">
    <property type="entry name" value="FosX"/>
    <property type="match status" value="1"/>
</dbReference>
<keyword evidence="2 5" id="KW-0808">Transferase</keyword>
<evidence type="ECO:0000313" key="8">
    <source>
        <dbReference type="Proteomes" id="UP000254925"/>
    </source>
</evidence>
<dbReference type="PROSITE" id="PS51819">
    <property type="entry name" value="VOC"/>
    <property type="match status" value="1"/>
</dbReference>
<comment type="similarity">
    <text evidence="5">Belongs to the protein N5-glutamine methyltransferase family. PrmC subfamily.</text>
</comment>
<dbReference type="InterPro" id="IPR029068">
    <property type="entry name" value="Glyas_Bleomycin-R_OHBP_Dase"/>
</dbReference>
<dbReference type="OrthoDB" id="9800643at2"/>
<dbReference type="Pfam" id="PF17827">
    <property type="entry name" value="PrmC_N"/>
    <property type="match status" value="1"/>
</dbReference>
<feature type="binding site" evidence="5">
    <location>
        <position position="285"/>
    </location>
    <ligand>
        <name>S-adenosyl-L-methionine</name>
        <dbReference type="ChEBI" id="CHEBI:59789"/>
    </ligand>
</feature>
<evidence type="ECO:0000256" key="2">
    <source>
        <dbReference type="ARBA" id="ARBA00022679"/>
    </source>
</evidence>
<proteinExistence type="inferred from homology"/>
<keyword evidence="1 5" id="KW-0489">Methyltransferase</keyword>
<gene>
    <name evidence="5" type="primary">prmC</name>
    <name evidence="7" type="ORF">DES45_101123</name>
</gene>
<protein>
    <recommendedName>
        <fullName evidence="5">Release factor glutamine methyltransferase</fullName>
        <shortName evidence="5">RF MTase</shortName>
        <ecNumber evidence="5">2.1.1.297</ecNumber>
    </recommendedName>
    <alternativeName>
        <fullName evidence="5">N5-glutamine methyltransferase PrmC</fullName>
    </alternativeName>
    <alternativeName>
        <fullName evidence="5">Protein-(glutamine-N5) MTase PrmC</fullName>
    </alternativeName>
    <alternativeName>
        <fullName evidence="5">Protein-glutamine N-methyltransferase PrmC</fullName>
    </alternativeName>
</protein>
<dbReference type="InterPro" id="IPR007848">
    <property type="entry name" value="Small_mtfrase_dom"/>
</dbReference>
<comment type="function">
    <text evidence="5">Methylates the class 1 translation termination release factors RF1/PrfA and RF2/PrfB on the glutamine residue of the universally conserved GGQ motif.</text>
</comment>
<feature type="domain" description="VOC" evidence="6">
    <location>
        <begin position="4"/>
        <end position="122"/>
    </location>
</feature>
<dbReference type="EC" id="2.1.1.297" evidence="5"/>
<reference evidence="7 8" key="1">
    <citation type="submission" date="2018-07" db="EMBL/GenBank/DDBJ databases">
        <title>Genomic Encyclopedia of Type Strains, Phase IV (KMG-IV): sequencing the most valuable type-strain genomes for metagenomic binning, comparative biology and taxonomic classification.</title>
        <authorList>
            <person name="Goeker M."/>
        </authorList>
    </citation>
    <scope>NUCLEOTIDE SEQUENCE [LARGE SCALE GENOMIC DNA]</scope>
    <source>
        <strain evidence="7 8">DSM 14364</strain>
    </source>
</reference>
<dbReference type="PANTHER" id="PTHR18895:SF74">
    <property type="entry name" value="MTRF1L RELEASE FACTOR GLUTAMINE METHYLTRANSFERASE"/>
    <property type="match status" value="1"/>
</dbReference>
<dbReference type="InterPro" id="IPR040758">
    <property type="entry name" value="PrmC_N"/>
</dbReference>
<evidence type="ECO:0000256" key="4">
    <source>
        <dbReference type="ARBA" id="ARBA00048391"/>
    </source>
</evidence>
<dbReference type="HAMAP" id="MF_02126">
    <property type="entry name" value="RF_methyltr_PrmC"/>
    <property type="match status" value="1"/>
</dbReference>
<dbReference type="SUPFAM" id="SSF53335">
    <property type="entry name" value="S-adenosyl-L-methionine-dependent methyltransferases"/>
    <property type="match status" value="1"/>
</dbReference>
<dbReference type="PANTHER" id="PTHR18895">
    <property type="entry name" value="HEMK METHYLTRANSFERASE"/>
    <property type="match status" value="1"/>
</dbReference>
<dbReference type="Gene3D" id="1.10.8.10">
    <property type="entry name" value="DNA helicase RuvA subunit, C-terminal domain"/>
    <property type="match status" value="1"/>
</dbReference>
<dbReference type="Gene3D" id="3.40.50.150">
    <property type="entry name" value="Vaccinia Virus protein VP39"/>
    <property type="match status" value="1"/>
</dbReference>
<dbReference type="Proteomes" id="UP000254925">
    <property type="component" value="Unassembled WGS sequence"/>
</dbReference>
<dbReference type="PROSITE" id="PS00092">
    <property type="entry name" value="N6_MTASE"/>
    <property type="match status" value="1"/>
</dbReference>
<dbReference type="SUPFAM" id="SSF54593">
    <property type="entry name" value="Glyoxalase/Bleomycin resistance protein/Dihydroxybiphenyl dioxygenase"/>
    <property type="match status" value="1"/>
</dbReference>
<dbReference type="GO" id="GO:0102559">
    <property type="term" value="F:peptide chain release factor N(5)-glutamine methyltransferase activity"/>
    <property type="evidence" value="ECO:0007669"/>
    <property type="project" value="UniProtKB-EC"/>
</dbReference>
<feature type="binding site" evidence="5">
    <location>
        <begin position="328"/>
        <end position="331"/>
    </location>
    <ligand>
        <name>substrate</name>
    </ligand>
</feature>
<dbReference type="Pfam" id="PF05175">
    <property type="entry name" value="MTS"/>
    <property type="match status" value="1"/>
</dbReference>
<comment type="catalytic activity">
    <reaction evidence="4 5">
        <text>L-glutaminyl-[peptide chain release factor] + S-adenosyl-L-methionine = N(5)-methyl-L-glutaminyl-[peptide chain release factor] + S-adenosyl-L-homocysteine + H(+)</text>
        <dbReference type="Rhea" id="RHEA:42896"/>
        <dbReference type="Rhea" id="RHEA-COMP:10271"/>
        <dbReference type="Rhea" id="RHEA-COMP:10272"/>
        <dbReference type="ChEBI" id="CHEBI:15378"/>
        <dbReference type="ChEBI" id="CHEBI:30011"/>
        <dbReference type="ChEBI" id="CHEBI:57856"/>
        <dbReference type="ChEBI" id="CHEBI:59789"/>
        <dbReference type="ChEBI" id="CHEBI:61891"/>
        <dbReference type="EC" id="2.1.1.297"/>
    </reaction>
</comment>
<dbReference type="InterPro" id="IPR037523">
    <property type="entry name" value="VOC_core"/>
</dbReference>
<dbReference type="CDD" id="cd02440">
    <property type="entry name" value="AdoMet_MTases"/>
    <property type="match status" value="1"/>
</dbReference>
<dbReference type="InterPro" id="IPR019874">
    <property type="entry name" value="RF_methyltr_PrmC"/>
</dbReference>
<keyword evidence="3 5" id="KW-0949">S-adenosyl-L-methionine</keyword>
<dbReference type="InterPro" id="IPR050320">
    <property type="entry name" value="N5-glutamine_MTase"/>
</dbReference>
<feature type="binding site" evidence="5">
    <location>
        <position position="328"/>
    </location>
    <ligand>
        <name>S-adenosyl-L-methionine</name>
        <dbReference type="ChEBI" id="CHEBI:59789"/>
    </ligand>
</feature>
<dbReference type="Pfam" id="PF00903">
    <property type="entry name" value="Glyoxalase"/>
    <property type="match status" value="1"/>
</dbReference>
<dbReference type="NCBIfam" id="NF000222">
    <property type="entry name" value="FosX"/>
    <property type="match status" value="1"/>
</dbReference>
<dbReference type="NCBIfam" id="TIGR00536">
    <property type="entry name" value="hemK_fam"/>
    <property type="match status" value="1"/>
</dbReference>
<feature type="binding site" evidence="5">
    <location>
        <position position="314"/>
    </location>
    <ligand>
        <name>S-adenosyl-L-methionine</name>
        <dbReference type="ChEBI" id="CHEBI:59789"/>
    </ligand>
</feature>
<comment type="caution">
    <text evidence="7">The sequence shown here is derived from an EMBL/GenBank/DDBJ whole genome shotgun (WGS) entry which is preliminary data.</text>
</comment>
<dbReference type="Gene3D" id="3.10.180.10">
    <property type="entry name" value="2,3-Dihydroxybiphenyl 1,2-Dioxygenase, domain 1"/>
    <property type="match status" value="1"/>
</dbReference>
<dbReference type="InterPro" id="IPR004556">
    <property type="entry name" value="HemK-like"/>
</dbReference>
<dbReference type="GO" id="GO:0003676">
    <property type="term" value="F:nucleic acid binding"/>
    <property type="evidence" value="ECO:0007669"/>
    <property type="project" value="InterPro"/>
</dbReference>
<evidence type="ECO:0000256" key="1">
    <source>
        <dbReference type="ARBA" id="ARBA00022603"/>
    </source>
</evidence>
<name>A0A370HU39_9HYPH</name>